<accession>A0A1F5ZZG0</accession>
<evidence type="ECO:0000313" key="1">
    <source>
        <dbReference type="EMBL" id="OGG17838.1"/>
    </source>
</evidence>
<dbReference type="AlphaFoldDB" id="A0A1F5ZZG0"/>
<dbReference type="EMBL" id="MFJM01000028">
    <property type="protein sequence ID" value="OGG17838.1"/>
    <property type="molecule type" value="Genomic_DNA"/>
</dbReference>
<dbReference type="Proteomes" id="UP000176253">
    <property type="component" value="Unassembled WGS sequence"/>
</dbReference>
<gene>
    <name evidence="1" type="ORF">A3D78_03610</name>
</gene>
<evidence type="ECO:0000313" key="2">
    <source>
        <dbReference type="Proteomes" id="UP000176253"/>
    </source>
</evidence>
<name>A0A1F5ZZG0_9BACT</name>
<reference evidence="1 2" key="1">
    <citation type="journal article" date="2016" name="Nat. Commun.">
        <title>Thousands of microbial genomes shed light on interconnected biogeochemical processes in an aquifer system.</title>
        <authorList>
            <person name="Anantharaman K."/>
            <person name="Brown C.T."/>
            <person name="Hug L.A."/>
            <person name="Sharon I."/>
            <person name="Castelle C.J."/>
            <person name="Probst A.J."/>
            <person name="Thomas B.C."/>
            <person name="Singh A."/>
            <person name="Wilkins M.J."/>
            <person name="Karaoz U."/>
            <person name="Brodie E.L."/>
            <person name="Williams K.H."/>
            <person name="Hubbard S.S."/>
            <person name="Banfield J.F."/>
        </authorList>
    </citation>
    <scope>NUCLEOTIDE SEQUENCE [LARGE SCALE GENOMIC DNA]</scope>
</reference>
<organism evidence="1 2">
    <name type="scientific">Candidatus Gottesmanbacteria bacterium RIFCSPHIGHO2_02_FULL_39_14</name>
    <dbReference type="NCBI Taxonomy" id="1798383"/>
    <lineage>
        <taxon>Bacteria</taxon>
        <taxon>Candidatus Gottesmaniibacteriota</taxon>
    </lineage>
</organism>
<protein>
    <submittedName>
        <fullName evidence="1">Uncharacterized protein</fullName>
    </submittedName>
</protein>
<sequence length="889" mass="102008">MSHIERKDQLVQPLNIPWNQEFINSRLHDVSERVSENLENGNDPRNMLGQTIVVKTANAPHLLHRFLTSAIEMVKKSSFSERLRFGVVDDSTSEEIRQQNNQVVETLAAESGLPIELLATHFQDSTTIIGRLRNILLQKAQNNGFSLEGRKGIAQSLQLLLTDRFEVKTPDDNPLNFSDEWIREHYSSLGGGPKSTTNVALLLNAYLAGRSETPLERSIFTLNDDDIVYGSMVVDDELPKFTGYDFLQERKILFSDPETQFVGGKYVGTTGNPTALIKSALEIATDIITTAQNEFIQDNPSPYHIYDYQTDTFKQITVREAFQLLPEIINHFLARVPLTGFKLPDTRIPDKWIFDQGNFSLTGKLAAEFPFPVTGFGEFIMLGVYKTYLRHSDLKRALTLETPIIHLRSGRVDNLDIYAGKLIAGTTTSEDRLNQLYLETLLNQFGHHLDPYLKTFFQDDRVTAEILSSFIPKLAEVRGNTPEVVKTLRDILLQRLDEYRKKYSPNHPLIASLTRLTKEVPDEILEKIFYQPSPDEIKMTRLYTKKFIRAAKIWPDIIHLAWELGYQDHLYRVSIFERKADIELDEQVFHHLMSQLEHFGPLYPSYESSKRLVEELRNSGMLRKLFQVEQNTNYNPLSHAFETARIAAYIGEQINSLSRQVIGINIVDLPLLYTSTFTHDMGERNIITPEDVNALSLDQTDFLQYFQNHPSIKNLTELGLQIKPHAFISSTHIARTVSWLLAKGFPEHASVAAHGVFNLVEDQDVPIERLILMLADIFVLDGHNKEHFPNVIITHSIFDRIFDAIRRYEGKITHPPDKSRKSKLEEYKRHFEILEPAKSLFQESGLIFPPASFYPNWFLMNEADLTDSLARIIRFLDLYGIKRKHIVLS</sequence>
<proteinExistence type="predicted"/>
<comment type="caution">
    <text evidence="1">The sequence shown here is derived from an EMBL/GenBank/DDBJ whole genome shotgun (WGS) entry which is preliminary data.</text>
</comment>